<evidence type="ECO:0000256" key="5">
    <source>
        <dbReference type="ARBA" id="ARBA00022989"/>
    </source>
</evidence>
<gene>
    <name evidence="9" type="ORF">RBEAN4_0034</name>
</gene>
<dbReference type="PANTHER" id="PTHR22926:SF3">
    <property type="entry name" value="UNDECAPRENYL-PHOSPHATE ALPHA-N-ACETYLGLUCOSAMINYL 1-PHOSPHATE TRANSFERASE"/>
    <property type="match status" value="1"/>
</dbReference>
<keyword evidence="10" id="KW-1185">Reference proteome</keyword>
<feature type="transmembrane region" description="Helical" evidence="8">
    <location>
        <begin position="46"/>
        <end position="66"/>
    </location>
</feature>
<evidence type="ECO:0000256" key="7">
    <source>
        <dbReference type="PIRSR" id="PIRSR600715-1"/>
    </source>
</evidence>
<organism evidence="9 10">
    <name type="scientific">Rickettsia bellii str. RML An4</name>
    <dbReference type="NCBI Taxonomy" id="1359193"/>
    <lineage>
        <taxon>Bacteria</taxon>
        <taxon>Pseudomonadati</taxon>
        <taxon>Pseudomonadota</taxon>
        <taxon>Alphaproteobacteria</taxon>
        <taxon>Rickettsiales</taxon>
        <taxon>Rickettsiaceae</taxon>
        <taxon>Rickettsieae</taxon>
        <taxon>Rickettsia</taxon>
        <taxon>belli group</taxon>
    </lineage>
</organism>
<dbReference type="PATRIC" id="fig|1359193.3.peg.33"/>
<dbReference type="GO" id="GO:0046872">
    <property type="term" value="F:metal ion binding"/>
    <property type="evidence" value="ECO:0007669"/>
    <property type="project" value="UniProtKB-KW"/>
</dbReference>
<keyword evidence="2" id="KW-1003">Cell membrane</keyword>
<feature type="transmembrane region" description="Helical" evidence="8">
    <location>
        <begin position="6"/>
        <end position="25"/>
    </location>
</feature>
<protein>
    <submittedName>
        <fullName evidence="9">Glycosyl transferase 4 family protein</fullName>
    </submittedName>
</protein>
<evidence type="ECO:0000256" key="4">
    <source>
        <dbReference type="ARBA" id="ARBA00022692"/>
    </source>
</evidence>
<dbReference type="AlphaFoldDB" id="A0A0F3Q965"/>
<dbReference type="GO" id="GO:0009103">
    <property type="term" value="P:lipopolysaccharide biosynthetic process"/>
    <property type="evidence" value="ECO:0007669"/>
    <property type="project" value="TreeGrafter"/>
</dbReference>
<reference evidence="9 10" key="1">
    <citation type="submission" date="2015-02" db="EMBL/GenBank/DDBJ databases">
        <title>Genome Sequencing of Rickettsiales.</title>
        <authorList>
            <person name="Daugherty S.C."/>
            <person name="Su Q."/>
            <person name="Abolude K."/>
            <person name="Beier-Sexton M."/>
            <person name="Carlyon J.A."/>
            <person name="Carter R."/>
            <person name="Day N.P."/>
            <person name="Dumler S.J."/>
            <person name="Dyachenko V."/>
            <person name="Godinez A."/>
            <person name="Kurtti T.J."/>
            <person name="Lichay M."/>
            <person name="Mullins K.E."/>
            <person name="Ott S."/>
            <person name="Pappas-Brown V."/>
            <person name="Paris D.H."/>
            <person name="Patel P."/>
            <person name="Richards A.L."/>
            <person name="Sadzewicz L."/>
            <person name="Sears K."/>
            <person name="Seidman D."/>
            <person name="Sengamalay N."/>
            <person name="Stenos J."/>
            <person name="Tallon L.J."/>
            <person name="Vincent G."/>
            <person name="Fraser C.M."/>
            <person name="Munderloh U."/>
            <person name="Dunning-Hotopp J.C."/>
        </authorList>
    </citation>
    <scope>NUCLEOTIDE SEQUENCE [LARGE SCALE GENOMIC DNA]</scope>
    <source>
        <strain evidence="9 10">RML An4</strain>
    </source>
</reference>
<dbReference type="Proteomes" id="UP000033661">
    <property type="component" value="Unassembled WGS sequence"/>
</dbReference>
<dbReference type="GO" id="GO:0016780">
    <property type="term" value="F:phosphotransferase activity, for other substituted phosphate groups"/>
    <property type="evidence" value="ECO:0007669"/>
    <property type="project" value="InterPro"/>
</dbReference>
<feature type="transmembrane region" description="Helical" evidence="8">
    <location>
        <begin position="212"/>
        <end position="234"/>
    </location>
</feature>
<comment type="caution">
    <text evidence="9">The sequence shown here is derived from an EMBL/GenBank/DDBJ whole genome shotgun (WGS) entry which is preliminary data.</text>
</comment>
<feature type="binding site" evidence="7">
    <location>
        <position position="216"/>
    </location>
    <ligand>
        <name>Mg(2+)</name>
        <dbReference type="ChEBI" id="CHEBI:18420"/>
    </ligand>
</feature>
<keyword evidence="4 8" id="KW-0812">Transmembrane</keyword>
<accession>A0A0F3Q965</accession>
<keyword evidence="6 8" id="KW-0472">Membrane</keyword>
<feature type="transmembrane region" description="Helical" evidence="8">
    <location>
        <begin position="187"/>
        <end position="205"/>
    </location>
</feature>
<evidence type="ECO:0000256" key="1">
    <source>
        <dbReference type="ARBA" id="ARBA00004651"/>
    </source>
</evidence>
<keyword evidence="7" id="KW-0460">Magnesium</keyword>
<dbReference type="EMBL" id="LAOI01000001">
    <property type="protein sequence ID" value="KJV89068.1"/>
    <property type="molecule type" value="Genomic_DNA"/>
</dbReference>
<evidence type="ECO:0000256" key="8">
    <source>
        <dbReference type="SAM" id="Phobius"/>
    </source>
</evidence>
<dbReference type="RefSeq" id="WP_045798689.1">
    <property type="nucleotide sequence ID" value="NZ_LAOI01000001.1"/>
</dbReference>
<dbReference type="GO" id="GO:0005886">
    <property type="term" value="C:plasma membrane"/>
    <property type="evidence" value="ECO:0007669"/>
    <property type="project" value="UniProtKB-SubCell"/>
</dbReference>
<proteinExistence type="predicted"/>
<dbReference type="GO" id="GO:0071555">
    <property type="term" value="P:cell wall organization"/>
    <property type="evidence" value="ECO:0007669"/>
    <property type="project" value="TreeGrafter"/>
</dbReference>
<feature type="transmembrane region" description="Helical" evidence="8">
    <location>
        <begin position="101"/>
        <end position="120"/>
    </location>
</feature>
<feature type="transmembrane region" description="Helical" evidence="8">
    <location>
        <begin position="291"/>
        <end position="308"/>
    </location>
</feature>
<comment type="cofactor">
    <cofactor evidence="7">
        <name>Mg(2+)</name>
        <dbReference type="ChEBI" id="CHEBI:18420"/>
    </cofactor>
</comment>
<dbReference type="CDD" id="cd06854">
    <property type="entry name" value="GT_WbpL_WbcO_like"/>
    <property type="match status" value="1"/>
</dbReference>
<feature type="transmembrane region" description="Helical" evidence="8">
    <location>
        <begin position="314"/>
        <end position="332"/>
    </location>
</feature>
<dbReference type="GO" id="GO:0044038">
    <property type="term" value="P:cell wall macromolecule biosynthetic process"/>
    <property type="evidence" value="ECO:0007669"/>
    <property type="project" value="TreeGrafter"/>
</dbReference>
<dbReference type="PANTHER" id="PTHR22926">
    <property type="entry name" value="PHOSPHO-N-ACETYLMURAMOYL-PENTAPEPTIDE-TRANSFERASE"/>
    <property type="match status" value="1"/>
</dbReference>
<dbReference type="Pfam" id="PF00953">
    <property type="entry name" value="Glycos_transf_4"/>
    <property type="match status" value="1"/>
</dbReference>
<evidence type="ECO:0000256" key="6">
    <source>
        <dbReference type="ARBA" id="ARBA00023136"/>
    </source>
</evidence>
<comment type="subcellular location">
    <subcellularLocation>
        <location evidence="1">Cell membrane</location>
        <topology evidence="1">Multi-pass membrane protein</topology>
    </subcellularLocation>
</comment>
<keyword evidence="7" id="KW-0479">Metal-binding</keyword>
<evidence type="ECO:0000256" key="2">
    <source>
        <dbReference type="ARBA" id="ARBA00022475"/>
    </source>
</evidence>
<keyword evidence="3 9" id="KW-0808">Transferase</keyword>
<dbReference type="InterPro" id="IPR000715">
    <property type="entry name" value="Glycosyl_transferase_4"/>
</dbReference>
<evidence type="ECO:0000313" key="10">
    <source>
        <dbReference type="Proteomes" id="UP000033661"/>
    </source>
</evidence>
<keyword evidence="5 8" id="KW-1133">Transmembrane helix</keyword>
<feature type="binding site" evidence="7">
    <location>
        <position position="151"/>
    </location>
    <ligand>
        <name>Mg(2+)</name>
        <dbReference type="ChEBI" id="CHEBI:18420"/>
    </ligand>
</feature>
<sequence length="333" mass="37015">MNINSYIVLFIFSFIATTILTYILTKYFKIIGLVDIPSSRRSHDKVTPRGGGLAIVIVVMIALSSFEYITSGLLTNSAKILPPLFVIVTVSFLDDLKPVPVLIRLITHLICSAFAIYLFISLDFAANINVPIYLIFIALIIALSGFVNIYNFMDGIDGMSCIESIHLSSTILILCLLQFQVLANPYFIFSTNIVILGCSIGFLIFNWQPAKIFLGDVGSISLGFLLGFCLLMLATTNINLFIACFIASLYYLTDAVLTILIRLVNKEKIWQPHLKHFFQKAVKKGKSHKRVVSIIAICNVFLMILSVLSLYLPIISIMLALAVITLTVQSLLR</sequence>
<feature type="transmembrane region" description="Helical" evidence="8">
    <location>
        <begin position="240"/>
        <end position="264"/>
    </location>
</feature>
<evidence type="ECO:0000256" key="3">
    <source>
        <dbReference type="ARBA" id="ARBA00022679"/>
    </source>
</evidence>
<evidence type="ECO:0000313" key="9">
    <source>
        <dbReference type="EMBL" id="KJV89068.1"/>
    </source>
</evidence>
<feature type="transmembrane region" description="Helical" evidence="8">
    <location>
        <begin position="132"/>
        <end position="152"/>
    </location>
</feature>
<feature type="transmembrane region" description="Helical" evidence="8">
    <location>
        <begin position="164"/>
        <end position="181"/>
    </location>
</feature>
<name>A0A0F3Q965_RICBE</name>